<accession>A0AAW0CZA1</accession>
<dbReference type="AlphaFoldDB" id="A0AAW0CZA1"/>
<organism evidence="2 3">
    <name type="scientific">Paramarasmius palmivorus</name>
    <dbReference type="NCBI Taxonomy" id="297713"/>
    <lineage>
        <taxon>Eukaryota</taxon>
        <taxon>Fungi</taxon>
        <taxon>Dikarya</taxon>
        <taxon>Basidiomycota</taxon>
        <taxon>Agaricomycotina</taxon>
        <taxon>Agaricomycetes</taxon>
        <taxon>Agaricomycetidae</taxon>
        <taxon>Agaricales</taxon>
        <taxon>Marasmiineae</taxon>
        <taxon>Marasmiaceae</taxon>
        <taxon>Paramarasmius</taxon>
    </lineage>
</organism>
<evidence type="ECO:0000313" key="2">
    <source>
        <dbReference type="EMBL" id="KAK7044050.1"/>
    </source>
</evidence>
<name>A0AAW0CZA1_9AGAR</name>
<dbReference type="Proteomes" id="UP001383192">
    <property type="component" value="Unassembled WGS sequence"/>
</dbReference>
<proteinExistence type="predicted"/>
<dbReference type="EMBL" id="JAYKXP010000026">
    <property type="protein sequence ID" value="KAK7044050.1"/>
    <property type="molecule type" value="Genomic_DNA"/>
</dbReference>
<comment type="caution">
    <text evidence="2">The sequence shown here is derived from an EMBL/GenBank/DDBJ whole genome shotgun (WGS) entry which is preliminary data.</text>
</comment>
<sequence>MSTPKEFSKDYVATLSYIPPKTQLHTTRDTPPTGSSSESALQLLYTHTLLNEFSLYHSFKPAKPGQIRKGDIVEVQFTVSLIETTTGKGRHAKPTYITKLILRAITQLDSSFTEASRYSHTYTIQPGTLKRKVGHEEEETRETQDRIKRMAVDSTDPA</sequence>
<feature type="region of interest" description="Disordered" evidence="1">
    <location>
        <begin position="129"/>
        <end position="158"/>
    </location>
</feature>
<evidence type="ECO:0000313" key="3">
    <source>
        <dbReference type="Proteomes" id="UP001383192"/>
    </source>
</evidence>
<evidence type="ECO:0000256" key="1">
    <source>
        <dbReference type="SAM" id="MobiDB-lite"/>
    </source>
</evidence>
<gene>
    <name evidence="2" type="ORF">VNI00_007765</name>
</gene>
<keyword evidence="3" id="KW-1185">Reference proteome</keyword>
<feature type="compositionally biased region" description="Basic and acidic residues" evidence="1">
    <location>
        <begin position="141"/>
        <end position="151"/>
    </location>
</feature>
<reference evidence="2 3" key="1">
    <citation type="submission" date="2024-01" db="EMBL/GenBank/DDBJ databases">
        <title>A draft genome for a cacao thread blight-causing isolate of Paramarasmius palmivorus.</title>
        <authorList>
            <person name="Baruah I.K."/>
            <person name="Bukari Y."/>
            <person name="Amoako-Attah I."/>
            <person name="Meinhardt L.W."/>
            <person name="Bailey B.A."/>
            <person name="Cohen S.P."/>
        </authorList>
    </citation>
    <scope>NUCLEOTIDE SEQUENCE [LARGE SCALE GENOMIC DNA]</scope>
    <source>
        <strain evidence="2 3">GH-12</strain>
    </source>
</reference>
<protein>
    <submittedName>
        <fullName evidence="2">Uncharacterized protein</fullName>
    </submittedName>
</protein>